<sequence>MSHNHSHGHDHGGSNYNRAFIISVALNTGFVVIEATYGIVANSLALIADAGHNLSDVLGLLLAWGASILVRRRPTSRRTYGLRRSSILAALLNAAFLLVVSGGIGWEAIQRFREPAPVAGGIVITVAAIGIVINTVSALMFLSGRKSDLNIRGAFLHLVADAAVSVGVVLAGIAIIATGWLWFDPAVSLIVTVVIVAGTWGLLQESLNLITDAVPAGIEPLAVRTYLTELPGVAQVHDLHIWAMSTTETALTVHLVIPAGYPGDTFLARVVRELHDNFSIEHPTIQVEIGDPSYQCPFAPDNLV</sequence>
<evidence type="ECO:0000256" key="3">
    <source>
        <dbReference type="ARBA" id="ARBA00022448"/>
    </source>
</evidence>
<feature type="transmembrane region" description="Helical" evidence="8">
    <location>
        <begin position="87"/>
        <end position="106"/>
    </location>
</feature>
<organism evidence="11 12">
    <name type="scientific">Desmonostoc muscorum LEGE 12446</name>
    <dbReference type="NCBI Taxonomy" id="1828758"/>
    <lineage>
        <taxon>Bacteria</taxon>
        <taxon>Bacillati</taxon>
        <taxon>Cyanobacteriota</taxon>
        <taxon>Cyanophyceae</taxon>
        <taxon>Nostocales</taxon>
        <taxon>Nostocaceae</taxon>
        <taxon>Desmonostoc</taxon>
    </lineage>
</organism>
<dbReference type="Proteomes" id="UP000622533">
    <property type="component" value="Unassembled WGS sequence"/>
</dbReference>
<dbReference type="InterPro" id="IPR027469">
    <property type="entry name" value="Cation_efflux_TMD_sf"/>
</dbReference>
<evidence type="ECO:0000256" key="7">
    <source>
        <dbReference type="ARBA" id="ARBA00023136"/>
    </source>
</evidence>
<evidence type="ECO:0000313" key="12">
    <source>
        <dbReference type="Proteomes" id="UP000622533"/>
    </source>
</evidence>
<dbReference type="Gene3D" id="1.20.1510.10">
    <property type="entry name" value="Cation efflux protein transmembrane domain"/>
    <property type="match status" value="1"/>
</dbReference>
<feature type="transmembrane region" description="Helical" evidence="8">
    <location>
        <begin position="20"/>
        <end position="40"/>
    </location>
</feature>
<dbReference type="GO" id="GO:0005886">
    <property type="term" value="C:plasma membrane"/>
    <property type="evidence" value="ECO:0007669"/>
    <property type="project" value="TreeGrafter"/>
</dbReference>
<dbReference type="PANTHER" id="PTHR11562:SF17">
    <property type="entry name" value="RE54080P-RELATED"/>
    <property type="match status" value="1"/>
</dbReference>
<evidence type="ECO:0000256" key="6">
    <source>
        <dbReference type="ARBA" id="ARBA00023065"/>
    </source>
</evidence>
<keyword evidence="6" id="KW-0406">Ion transport</keyword>
<dbReference type="NCBIfam" id="TIGR01297">
    <property type="entry name" value="CDF"/>
    <property type="match status" value="1"/>
</dbReference>
<accession>A0A8J7CXN7</accession>
<dbReference type="Pfam" id="PF16916">
    <property type="entry name" value="ZT_dimer"/>
    <property type="match status" value="1"/>
</dbReference>
<reference evidence="11" key="1">
    <citation type="submission" date="2020-10" db="EMBL/GenBank/DDBJ databases">
        <authorList>
            <person name="Castelo-Branco R."/>
            <person name="Eusebio N."/>
            <person name="Adriana R."/>
            <person name="Vieira A."/>
            <person name="Brugerolle De Fraissinette N."/>
            <person name="Rezende De Castro R."/>
            <person name="Schneider M.P."/>
            <person name="Vasconcelos V."/>
            <person name="Leao P.N."/>
        </authorList>
    </citation>
    <scope>NUCLEOTIDE SEQUENCE</scope>
    <source>
        <strain evidence="11">LEGE 12446</strain>
    </source>
</reference>
<dbReference type="AlphaFoldDB" id="A0A8J7CXN7"/>
<dbReference type="InterPro" id="IPR058533">
    <property type="entry name" value="Cation_efflux_TM"/>
</dbReference>
<name>A0A8J7CXN7_DESMC</name>
<dbReference type="InterPro" id="IPR002524">
    <property type="entry name" value="Cation_efflux"/>
</dbReference>
<dbReference type="PANTHER" id="PTHR11562">
    <property type="entry name" value="CATION EFFLUX PROTEIN/ ZINC TRANSPORTER"/>
    <property type="match status" value="1"/>
</dbReference>
<dbReference type="SUPFAM" id="SSF161111">
    <property type="entry name" value="Cation efflux protein transmembrane domain-like"/>
    <property type="match status" value="1"/>
</dbReference>
<evidence type="ECO:0000256" key="2">
    <source>
        <dbReference type="ARBA" id="ARBA00008873"/>
    </source>
</evidence>
<dbReference type="SUPFAM" id="SSF160240">
    <property type="entry name" value="Cation efflux protein cytoplasmic domain-like"/>
    <property type="match status" value="1"/>
</dbReference>
<evidence type="ECO:0000256" key="4">
    <source>
        <dbReference type="ARBA" id="ARBA00022692"/>
    </source>
</evidence>
<protein>
    <submittedName>
        <fullName evidence="11">Cation transporter</fullName>
    </submittedName>
</protein>
<dbReference type="RefSeq" id="WP_193915455.1">
    <property type="nucleotide sequence ID" value="NZ_JADEXS020000002.1"/>
</dbReference>
<gene>
    <name evidence="11" type="ORF">IQ276_09415</name>
</gene>
<dbReference type="GO" id="GO:0005385">
    <property type="term" value="F:zinc ion transmembrane transporter activity"/>
    <property type="evidence" value="ECO:0007669"/>
    <property type="project" value="TreeGrafter"/>
</dbReference>
<comment type="similarity">
    <text evidence="2">Belongs to the cation diffusion facilitator (CDF) transporter (TC 2.A.4) family. SLC30A subfamily.</text>
</comment>
<evidence type="ECO:0000259" key="10">
    <source>
        <dbReference type="Pfam" id="PF16916"/>
    </source>
</evidence>
<keyword evidence="7 8" id="KW-0472">Membrane</keyword>
<dbReference type="InterPro" id="IPR036837">
    <property type="entry name" value="Cation_efflux_CTD_sf"/>
</dbReference>
<dbReference type="Pfam" id="PF01545">
    <property type="entry name" value="Cation_efflux"/>
    <property type="match status" value="1"/>
</dbReference>
<dbReference type="EMBL" id="JADEXS010000093">
    <property type="protein sequence ID" value="MBE9022638.1"/>
    <property type="molecule type" value="Genomic_DNA"/>
</dbReference>
<evidence type="ECO:0000256" key="5">
    <source>
        <dbReference type="ARBA" id="ARBA00022989"/>
    </source>
</evidence>
<evidence type="ECO:0000259" key="9">
    <source>
        <dbReference type="Pfam" id="PF01545"/>
    </source>
</evidence>
<dbReference type="InterPro" id="IPR050681">
    <property type="entry name" value="CDF/SLC30A"/>
</dbReference>
<keyword evidence="5 8" id="KW-1133">Transmembrane helix</keyword>
<feature type="transmembrane region" description="Helical" evidence="8">
    <location>
        <begin position="46"/>
        <end position="66"/>
    </location>
</feature>
<evidence type="ECO:0000256" key="1">
    <source>
        <dbReference type="ARBA" id="ARBA00004141"/>
    </source>
</evidence>
<keyword evidence="4 8" id="KW-0812">Transmembrane</keyword>
<proteinExistence type="inferred from homology"/>
<evidence type="ECO:0000313" key="11">
    <source>
        <dbReference type="EMBL" id="MBE9022638.1"/>
    </source>
</evidence>
<dbReference type="InterPro" id="IPR027470">
    <property type="entry name" value="Cation_efflux_CTD"/>
</dbReference>
<feature type="transmembrane region" description="Helical" evidence="8">
    <location>
        <begin position="118"/>
        <end position="142"/>
    </location>
</feature>
<feature type="transmembrane region" description="Helical" evidence="8">
    <location>
        <begin position="186"/>
        <end position="203"/>
    </location>
</feature>
<comment type="subcellular location">
    <subcellularLocation>
        <location evidence="1">Membrane</location>
        <topology evidence="1">Multi-pass membrane protein</topology>
    </subcellularLocation>
</comment>
<comment type="caution">
    <text evidence="11">The sequence shown here is derived from an EMBL/GenBank/DDBJ whole genome shotgun (WGS) entry which is preliminary data.</text>
</comment>
<feature type="domain" description="Cation efflux protein cytoplasmic" evidence="10">
    <location>
        <begin position="222"/>
        <end position="288"/>
    </location>
</feature>
<evidence type="ECO:0000256" key="8">
    <source>
        <dbReference type="SAM" id="Phobius"/>
    </source>
</evidence>
<keyword evidence="3" id="KW-0813">Transport</keyword>
<feature type="transmembrane region" description="Helical" evidence="8">
    <location>
        <begin position="154"/>
        <end position="180"/>
    </location>
</feature>
<feature type="domain" description="Cation efflux protein transmembrane" evidence="9">
    <location>
        <begin position="21"/>
        <end position="208"/>
    </location>
</feature>
<keyword evidence="12" id="KW-1185">Reference proteome</keyword>